<dbReference type="Proteomes" id="UP000030759">
    <property type="component" value="Unassembled WGS sequence"/>
</dbReference>
<dbReference type="GO" id="GO:0005581">
    <property type="term" value="C:collagen trimer"/>
    <property type="evidence" value="ECO:0007669"/>
    <property type="project" value="UniProtKB-KW"/>
</dbReference>
<keyword evidence="2" id="KW-0176">Collagen</keyword>
<dbReference type="AlphaFoldDB" id="A0A061I8Y6"/>
<dbReference type="EMBL" id="KE674331">
    <property type="protein sequence ID" value="ERE76477.1"/>
    <property type="molecule type" value="Genomic_DNA"/>
</dbReference>
<protein>
    <submittedName>
        <fullName evidence="2">Collagen alpha-4(VI) chain</fullName>
    </submittedName>
</protein>
<name>A0A061I8Y6_CRIGR</name>
<proteinExistence type="predicted"/>
<evidence type="ECO:0000256" key="1">
    <source>
        <dbReference type="SAM" id="MobiDB-lite"/>
    </source>
</evidence>
<gene>
    <name evidence="2" type="ORF">H671_4g11822</name>
</gene>
<accession>A0A061I8Y6</accession>
<sequence>MRFVARHVFKRVRSGLLVRKVAVFFQVGSNYDTASVNTALLELHAADIVTAVVTFTEEHNFPDTLLGWLSDECGSEFSDIAEYGRDKCRPASECRPEAPRPQELDMDLVFLVDSSQGVSTDVYRGALRLVDSVLQDLEVAAQPGTSWHGARGMNRYPPPELTEECGGPNRGDTLLQLDAPTKRLSKRQIGTSVFGYDSDALKSSDIFLEEKRKLKTTSVSQQEAVGNYEMHKSDTNENDQETVAKQRRLGSAYSETPNHGFLAL</sequence>
<feature type="region of interest" description="Disordered" evidence="1">
    <location>
        <begin position="149"/>
        <end position="171"/>
    </location>
</feature>
<feature type="region of interest" description="Disordered" evidence="1">
    <location>
        <begin position="218"/>
        <end position="264"/>
    </location>
</feature>
<organism evidence="2 3">
    <name type="scientific">Cricetulus griseus</name>
    <name type="common">Chinese hamster</name>
    <name type="synonym">Cricetulus barabensis griseus</name>
    <dbReference type="NCBI Taxonomy" id="10029"/>
    <lineage>
        <taxon>Eukaryota</taxon>
        <taxon>Metazoa</taxon>
        <taxon>Chordata</taxon>
        <taxon>Craniata</taxon>
        <taxon>Vertebrata</taxon>
        <taxon>Euteleostomi</taxon>
        <taxon>Mammalia</taxon>
        <taxon>Eutheria</taxon>
        <taxon>Euarchontoglires</taxon>
        <taxon>Glires</taxon>
        <taxon>Rodentia</taxon>
        <taxon>Myomorpha</taxon>
        <taxon>Muroidea</taxon>
        <taxon>Cricetidae</taxon>
        <taxon>Cricetinae</taxon>
        <taxon>Cricetulus</taxon>
    </lineage>
</organism>
<evidence type="ECO:0000313" key="3">
    <source>
        <dbReference type="Proteomes" id="UP000030759"/>
    </source>
</evidence>
<reference evidence="3" key="1">
    <citation type="journal article" date="2013" name="Nat. Biotechnol.">
        <title>Chinese hamster genome sequenced from sorted chromosomes.</title>
        <authorList>
            <person name="Brinkrolf K."/>
            <person name="Rupp O."/>
            <person name="Laux H."/>
            <person name="Kollin F."/>
            <person name="Ernst W."/>
            <person name="Linke B."/>
            <person name="Kofler R."/>
            <person name="Romand S."/>
            <person name="Hesse F."/>
            <person name="Budach W.E."/>
            <person name="Galosy S."/>
            <person name="Muller D."/>
            <person name="Noll T."/>
            <person name="Wienberg J."/>
            <person name="Jostock T."/>
            <person name="Leonard M."/>
            <person name="Grillari J."/>
            <person name="Tauch A."/>
            <person name="Goesmann A."/>
            <person name="Helk B."/>
            <person name="Mott J.E."/>
            <person name="Puhler A."/>
            <person name="Borth N."/>
        </authorList>
    </citation>
    <scope>NUCLEOTIDE SEQUENCE [LARGE SCALE GENOMIC DNA]</scope>
    <source>
        <strain evidence="3">17A/GY</strain>
    </source>
</reference>
<evidence type="ECO:0000313" key="2">
    <source>
        <dbReference type="EMBL" id="ERE76477.1"/>
    </source>
</evidence>